<dbReference type="EMBL" id="BTSX01000020">
    <property type="protein sequence ID" value="GMT08151.1"/>
    <property type="molecule type" value="Genomic_DNA"/>
</dbReference>
<keyword evidence="4" id="KW-1185">Reference proteome</keyword>
<proteinExistence type="predicted"/>
<name>A0AAV5UP03_9BILA</name>
<dbReference type="EMBL" id="BTSX01000001">
    <property type="protein sequence ID" value="GMS81240.1"/>
    <property type="molecule type" value="Genomic_DNA"/>
</dbReference>
<evidence type="ECO:0000313" key="4">
    <source>
        <dbReference type="Proteomes" id="UP001432027"/>
    </source>
</evidence>
<feature type="transmembrane region" description="Helical" evidence="1">
    <location>
        <begin position="47"/>
        <end position="64"/>
    </location>
</feature>
<feature type="transmembrane region" description="Helical" evidence="1">
    <location>
        <begin position="76"/>
        <end position="97"/>
    </location>
</feature>
<gene>
    <name evidence="3" type="ORF">PENTCL1PPCAC_30325</name>
    <name evidence="2" type="ORF">PENTCL1PPCAC_3415</name>
</gene>
<evidence type="ECO:0000313" key="2">
    <source>
        <dbReference type="EMBL" id="GMS81240.1"/>
    </source>
</evidence>
<keyword evidence="1" id="KW-1133">Transmembrane helix</keyword>
<feature type="non-terminal residue" evidence="3">
    <location>
        <position position="1"/>
    </location>
</feature>
<evidence type="ECO:0000313" key="3">
    <source>
        <dbReference type="EMBL" id="GMT08151.1"/>
    </source>
</evidence>
<dbReference type="Proteomes" id="UP001432027">
    <property type="component" value="Unassembled WGS sequence"/>
</dbReference>
<dbReference type="AlphaFoldDB" id="A0AAV5UP03"/>
<protein>
    <recommendedName>
        <fullName evidence="5">Serpentine receptor class gamma</fullName>
    </recommendedName>
</protein>
<reference evidence="3" key="1">
    <citation type="submission" date="2023-10" db="EMBL/GenBank/DDBJ databases">
        <title>Genome assembly of Pristionchus species.</title>
        <authorList>
            <person name="Yoshida K."/>
            <person name="Sommer R.J."/>
        </authorList>
    </citation>
    <scope>NUCLEOTIDE SEQUENCE</scope>
    <source>
        <strain evidence="3">RS0144</strain>
    </source>
</reference>
<feature type="non-terminal residue" evidence="3">
    <location>
        <position position="106"/>
    </location>
</feature>
<comment type="caution">
    <text evidence="3">The sequence shown here is derived from an EMBL/GenBank/DDBJ whole genome shotgun (WGS) entry which is preliminary data.</text>
</comment>
<keyword evidence="1" id="KW-0812">Transmembrane</keyword>
<accession>A0AAV5UP03</accession>
<sequence length="106" mass="12789">VQRWLFETQSFEGWHELINVILCVCLITFIVRIPYLRSLYKFNLIPFLNLMLIESSGYVIWFFIPYANCYYNEKPLILILSFKMFFVPYSLKQFFVLHSLIHSLHG</sequence>
<feature type="transmembrane region" description="Helical" evidence="1">
    <location>
        <begin position="17"/>
        <end position="35"/>
    </location>
</feature>
<evidence type="ECO:0008006" key="5">
    <source>
        <dbReference type="Google" id="ProtNLM"/>
    </source>
</evidence>
<keyword evidence="1" id="KW-0472">Membrane</keyword>
<evidence type="ECO:0000256" key="1">
    <source>
        <dbReference type="SAM" id="Phobius"/>
    </source>
</evidence>
<organism evidence="3 4">
    <name type="scientific">Pristionchus entomophagus</name>
    <dbReference type="NCBI Taxonomy" id="358040"/>
    <lineage>
        <taxon>Eukaryota</taxon>
        <taxon>Metazoa</taxon>
        <taxon>Ecdysozoa</taxon>
        <taxon>Nematoda</taxon>
        <taxon>Chromadorea</taxon>
        <taxon>Rhabditida</taxon>
        <taxon>Rhabditina</taxon>
        <taxon>Diplogasteromorpha</taxon>
        <taxon>Diplogasteroidea</taxon>
        <taxon>Neodiplogasteridae</taxon>
        <taxon>Pristionchus</taxon>
    </lineage>
</organism>